<dbReference type="PANTHER" id="PTHR47265">
    <property type="entry name" value="IRON-SULFUR ASSEMBLY PROTEIN ISCA, CHLOROPLASTIC"/>
    <property type="match status" value="1"/>
</dbReference>
<dbReference type="RefSeq" id="YP_009295712.1">
    <property type="nucleotide sequence ID" value="NC_031167.1"/>
</dbReference>
<dbReference type="AlphaFoldDB" id="A0A342RZQ0"/>
<dbReference type="NCBIfam" id="TIGR00049">
    <property type="entry name" value="iron-sulfur cluster assembly accessory protein"/>
    <property type="match status" value="1"/>
</dbReference>
<dbReference type="GO" id="GO:0030674">
    <property type="term" value="F:protein-macromolecule adaptor activity"/>
    <property type="evidence" value="ECO:0007669"/>
    <property type="project" value="TreeGrafter"/>
</dbReference>
<sequence length="114" mass="12696">MNTSSNSIKITNQAFQHLLNLNRLILNKVYLRISVKQGGCSGMSYSMNFEKVENLTDIDNIIDYSDFQIICDSKSLLYLYGLSLDYKDSLVGGGFQFINPNATQTCGCGKSFSV</sequence>
<dbReference type="GO" id="GO:0009570">
    <property type="term" value="C:chloroplast stroma"/>
    <property type="evidence" value="ECO:0007669"/>
    <property type="project" value="TreeGrafter"/>
</dbReference>
<dbReference type="GeneID" id="29072178"/>
<name>A0A342RZQ0_9FLOR</name>
<dbReference type="GO" id="GO:0051536">
    <property type="term" value="F:iron-sulfur cluster binding"/>
    <property type="evidence" value="ECO:0007669"/>
    <property type="project" value="InterPro"/>
</dbReference>
<reference evidence="2" key="1">
    <citation type="journal article" date="2016" name="Mitochondrial DNA Part B Resour">
        <title>Organellar genome analysis of the heteromorphic red alga Mastocarpus papillatus (Phyllophoraceae, Rhodophyta).</title>
        <authorList>
            <person name="Hughey J.R."/>
            <person name="Mumford T.F."/>
            <person name="Navarrete-Fernandez T.M."/>
            <person name="Huber S.R."/>
            <person name="Freese J.M."/>
            <person name="Murray E.M.C."/>
            <person name="Sissini M.N."/>
            <person name="Gentilhomme A."/>
        </authorList>
    </citation>
    <scope>NUCLEOTIDE SEQUENCE</scope>
</reference>
<keyword evidence="2" id="KW-0934">Plastid</keyword>
<accession>A0A342RZQ0</accession>
<dbReference type="EMBL" id="KX525588">
    <property type="protein sequence ID" value="AOL58196.1"/>
    <property type="molecule type" value="Genomic_DNA"/>
</dbReference>
<dbReference type="Pfam" id="PF01521">
    <property type="entry name" value="Fe-S_biosyn"/>
    <property type="match status" value="1"/>
</dbReference>
<dbReference type="GO" id="GO:0016226">
    <property type="term" value="P:iron-sulfur cluster assembly"/>
    <property type="evidence" value="ECO:0007669"/>
    <property type="project" value="InterPro"/>
</dbReference>
<dbReference type="InterPro" id="IPR000361">
    <property type="entry name" value="ATAP_core_dom"/>
</dbReference>
<geneLocation type="plastid" evidence="2"/>
<dbReference type="InterPro" id="IPR035903">
    <property type="entry name" value="HesB-like_dom_sf"/>
</dbReference>
<evidence type="ECO:0000313" key="2">
    <source>
        <dbReference type="EMBL" id="AOL58196.1"/>
    </source>
</evidence>
<protein>
    <submittedName>
        <fullName evidence="2">Conserved hypothetical plastid protein</fullName>
    </submittedName>
</protein>
<dbReference type="InterPro" id="IPR016092">
    <property type="entry name" value="ATAP"/>
</dbReference>
<proteinExistence type="predicted"/>
<dbReference type="PANTHER" id="PTHR47265:SF1">
    <property type="entry name" value="IRON-SULFUR ASSEMBLY PROTEIN ISCA, CHLOROPLASTIC"/>
    <property type="match status" value="1"/>
</dbReference>
<dbReference type="InterPro" id="IPR031108">
    <property type="entry name" value="IscA_plant_cyanobact"/>
</dbReference>
<dbReference type="SUPFAM" id="SSF89360">
    <property type="entry name" value="HesB-like domain"/>
    <property type="match status" value="1"/>
</dbReference>
<organism evidence="2">
    <name type="scientific">Mastocarpus papillatus</name>
    <dbReference type="NCBI Taxonomy" id="31436"/>
    <lineage>
        <taxon>Eukaryota</taxon>
        <taxon>Rhodophyta</taxon>
        <taxon>Florideophyceae</taxon>
        <taxon>Rhodymeniophycidae</taxon>
        <taxon>Gigartinales</taxon>
        <taxon>Phyllophoraceae</taxon>
        <taxon>Mastocarpus</taxon>
    </lineage>
</organism>
<dbReference type="InterPro" id="IPR017870">
    <property type="entry name" value="FeS_cluster_insertion_CS"/>
</dbReference>
<dbReference type="PROSITE" id="PS01152">
    <property type="entry name" value="HESB"/>
    <property type="match status" value="1"/>
</dbReference>
<gene>
    <name evidence="2" type="primary">ycf57</name>
</gene>
<feature type="domain" description="Core" evidence="1">
    <location>
        <begin position="7"/>
        <end position="110"/>
    </location>
</feature>
<dbReference type="Gene3D" id="2.60.300.12">
    <property type="entry name" value="HesB-like domain"/>
    <property type="match status" value="1"/>
</dbReference>
<evidence type="ECO:0000259" key="1">
    <source>
        <dbReference type="Pfam" id="PF01521"/>
    </source>
</evidence>